<keyword evidence="1" id="KW-0560">Oxidoreductase</keyword>
<proteinExistence type="predicted"/>
<organism evidence="3 4">
    <name type="scientific">Seleniivibrio woodruffii</name>
    <dbReference type="NCBI Taxonomy" id="1078050"/>
    <lineage>
        <taxon>Bacteria</taxon>
        <taxon>Pseudomonadati</taxon>
        <taxon>Deferribacterota</taxon>
        <taxon>Deferribacteres</taxon>
        <taxon>Deferribacterales</taxon>
        <taxon>Geovibrionaceae</taxon>
        <taxon>Seleniivibrio</taxon>
    </lineage>
</organism>
<name>A0A4R1KB01_9BACT</name>
<dbReference type="EMBL" id="SMGG01000003">
    <property type="protein sequence ID" value="TCK61635.1"/>
    <property type="molecule type" value="Genomic_DNA"/>
</dbReference>
<dbReference type="Pfam" id="PF01558">
    <property type="entry name" value="POR"/>
    <property type="match status" value="1"/>
</dbReference>
<dbReference type="InterPro" id="IPR052198">
    <property type="entry name" value="IorB_Oxidoreductase"/>
</dbReference>
<evidence type="ECO:0000313" key="3">
    <source>
        <dbReference type="EMBL" id="TCK61635.1"/>
    </source>
</evidence>
<evidence type="ECO:0000259" key="2">
    <source>
        <dbReference type="Pfam" id="PF01558"/>
    </source>
</evidence>
<dbReference type="Proteomes" id="UP000294614">
    <property type="component" value="Unassembled WGS sequence"/>
</dbReference>
<protein>
    <submittedName>
        <fullName evidence="3">Indolepyruvate ferredoxin oxidoreductase beta subunit</fullName>
    </submittedName>
</protein>
<sequence length="169" mass="17709">MIQGIICGKGGQGVITLNAMIGTLAANMNIPAVSAETHGMAMRGGSVATYIKIGQGLSASVAEHSADFIISLTKDEALRNLNFIKKDGILIVDSEKPLDIKGIRVIALPASDIAEEKFGGWIYGGQVLLGIFLGCFGAIDTAKALEILRNAPKISIEAIEYGVKHAQAD</sequence>
<comment type="caution">
    <text evidence="3">The sequence shown here is derived from an EMBL/GenBank/DDBJ whole genome shotgun (WGS) entry which is preliminary data.</text>
</comment>
<gene>
    <name evidence="3" type="ORF">C8D98_0137</name>
</gene>
<dbReference type="PANTHER" id="PTHR43854:SF1">
    <property type="entry name" value="INDOLEPYRUVATE OXIDOREDUCTASE SUBUNIT IORB"/>
    <property type="match status" value="1"/>
</dbReference>
<accession>A0A4R1KB01</accession>
<keyword evidence="3" id="KW-0670">Pyruvate</keyword>
<dbReference type="GO" id="GO:0016903">
    <property type="term" value="F:oxidoreductase activity, acting on the aldehyde or oxo group of donors"/>
    <property type="evidence" value="ECO:0007669"/>
    <property type="project" value="InterPro"/>
</dbReference>
<dbReference type="OrthoDB" id="9800445at2"/>
<evidence type="ECO:0000313" key="4">
    <source>
        <dbReference type="Proteomes" id="UP000294614"/>
    </source>
</evidence>
<dbReference type="Gene3D" id="3.40.920.10">
    <property type="entry name" value="Pyruvate-ferredoxin oxidoreductase, PFOR, domain III"/>
    <property type="match status" value="1"/>
</dbReference>
<dbReference type="PANTHER" id="PTHR43854">
    <property type="entry name" value="INDOLEPYRUVATE OXIDOREDUCTASE SUBUNIT IORB"/>
    <property type="match status" value="1"/>
</dbReference>
<dbReference type="AlphaFoldDB" id="A0A4R1KB01"/>
<feature type="domain" description="Pyruvate/ketoisovalerate oxidoreductase catalytic" evidence="2">
    <location>
        <begin position="10"/>
        <end position="153"/>
    </location>
</feature>
<dbReference type="SUPFAM" id="SSF53323">
    <property type="entry name" value="Pyruvate-ferredoxin oxidoreductase, PFOR, domain III"/>
    <property type="match status" value="1"/>
</dbReference>
<reference evidence="3 4" key="1">
    <citation type="submission" date="2019-03" db="EMBL/GenBank/DDBJ databases">
        <title>Genomic Encyclopedia of Type Strains, Phase IV (KMG-IV): sequencing the most valuable type-strain genomes for metagenomic binning, comparative biology and taxonomic classification.</title>
        <authorList>
            <person name="Goeker M."/>
        </authorList>
    </citation>
    <scope>NUCLEOTIDE SEQUENCE [LARGE SCALE GENOMIC DNA]</scope>
    <source>
        <strain evidence="3 4">DSM 24984</strain>
    </source>
</reference>
<evidence type="ECO:0000256" key="1">
    <source>
        <dbReference type="ARBA" id="ARBA00023002"/>
    </source>
</evidence>
<dbReference type="InterPro" id="IPR019752">
    <property type="entry name" value="Pyrv/ketoisovalerate_OxRed_cat"/>
</dbReference>
<keyword evidence="4" id="KW-1185">Reference proteome</keyword>
<dbReference type="RefSeq" id="WP_132871080.1">
    <property type="nucleotide sequence ID" value="NZ_SMGG01000003.1"/>
</dbReference>
<dbReference type="InterPro" id="IPR002869">
    <property type="entry name" value="Pyrv_flavodox_OxRed_cen"/>
</dbReference>